<dbReference type="AlphaFoldDB" id="A0AAN8YW80"/>
<evidence type="ECO:0000256" key="1">
    <source>
        <dbReference type="ARBA" id="ARBA00022527"/>
    </source>
</evidence>
<feature type="domain" description="Protein kinase" evidence="6">
    <location>
        <begin position="28"/>
        <end position="173"/>
    </location>
</feature>
<keyword evidence="4 7" id="KW-0418">Kinase</keyword>
<dbReference type="GO" id="GO:0005524">
    <property type="term" value="F:ATP binding"/>
    <property type="evidence" value="ECO:0007669"/>
    <property type="project" value="UniProtKB-KW"/>
</dbReference>
<dbReference type="Gene3D" id="3.30.200.20">
    <property type="entry name" value="Phosphorylase Kinase, domain 1"/>
    <property type="match status" value="1"/>
</dbReference>
<dbReference type="Pfam" id="PF07714">
    <property type="entry name" value="PK_Tyr_Ser-Thr"/>
    <property type="match status" value="1"/>
</dbReference>
<evidence type="ECO:0000256" key="4">
    <source>
        <dbReference type="ARBA" id="ARBA00022777"/>
    </source>
</evidence>
<dbReference type="GO" id="GO:0005886">
    <property type="term" value="C:plasma membrane"/>
    <property type="evidence" value="ECO:0007669"/>
    <property type="project" value="TreeGrafter"/>
</dbReference>
<dbReference type="GO" id="GO:0042742">
    <property type="term" value="P:defense response to bacterium"/>
    <property type="evidence" value="ECO:0007669"/>
    <property type="project" value="TreeGrafter"/>
</dbReference>
<dbReference type="GO" id="GO:0004674">
    <property type="term" value="F:protein serine/threonine kinase activity"/>
    <property type="evidence" value="ECO:0007669"/>
    <property type="project" value="UniProtKB-KW"/>
</dbReference>
<dbReference type="Proteomes" id="UP001370490">
    <property type="component" value="Unassembled WGS sequence"/>
</dbReference>
<keyword evidence="5" id="KW-0067">ATP-binding</keyword>
<gene>
    <name evidence="7" type="ORF">RJ641_018120</name>
</gene>
<keyword evidence="1" id="KW-0723">Serine/threonine-protein kinase</keyword>
<dbReference type="PANTHER" id="PTHR27002">
    <property type="entry name" value="RECEPTOR-LIKE SERINE/THREONINE-PROTEIN KINASE SD1-8"/>
    <property type="match status" value="1"/>
</dbReference>
<dbReference type="InterPro" id="IPR011009">
    <property type="entry name" value="Kinase-like_dom_sf"/>
</dbReference>
<name>A0AAN8YW80_9MAGN</name>
<sequence length="173" mass="19131">MHCYAEDDISLEQSVLYDLRTVKAATNNSKENKIDEGGSSSVYKGTLSNGEEVAGKRLSQGYMESAEEFKNEVALAAKLLHRNLVKVLGFCDEGQENILIYEYVLHKSLDHFLSVFNARAFSMKSVVFSFGVLVSKIVSGKKISTFHESGNAEDLLSYVITAMLIVIFCAQLS</sequence>
<reference evidence="7 8" key="1">
    <citation type="submission" date="2023-12" db="EMBL/GenBank/DDBJ databases">
        <title>A high-quality genome assembly for Dillenia turbinata (Dilleniales).</title>
        <authorList>
            <person name="Chanderbali A."/>
        </authorList>
    </citation>
    <scope>NUCLEOTIDE SEQUENCE [LARGE SCALE GENOMIC DNA]</scope>
    <source>
        <strain evidence="7">LSX21</strain>
        <tissue evidence="7">Leaf</tissue>
    </source>
</reference>
<evidence type="ECO:0000256" key="5">
    <source>
        <dbReference type="ARBA" id="ARBA00022840"/>
    </source>
</evidence>
<dbReference type="PANTHER" id="PTHR27002:SF1050">
    <property type="entry name" value="CYSTEINE-RICH RECEPTOR-LIKE PROTEIN KINASE 5"/>
    <property type="match status" value="1"/>
</dbReference>
<accession>A0AAN8YW80</accession>
<dbReference type="SUPFAM" id="SSF56112">
    <property type="entry name" value="Protein kinase-like (PK-like)"/>
    <property type="match status" value="1"/>
</dbReference>
<evidence type="ECO:0000256" key="2">
    <source>
        <dbReference type="ARBA" id="ARBA00022679"/>
    </source>
</evidence>
<evidence type="ECO:0000313" key="7">
    <source>
        <dbReference type="EMBL" id="KAK6917369.1"/>
    </source>
</evidence>
<evidence type="ECO:0000256" key="3">
    <source>
        <dbReference type="ARBA" id="ARBA00022741"/>
    </source>
</evidence>
<dbReference type="InterPro" id="IPR001245">
    <property type="entry name" value="Ser-Thr/Tyr_kinase_cat_dom"/>
</dbReference>
<organism evidence="7 8">
    <name type="scientific">Dillenia turbinata</name>
    <dbReference type="NCBI Taxonomy" id="194707"/>
    <lineage>
        <taxon>Eukaryota</taxon>
        <taxon>Viridiplantae</taxon>
        <taxon>Streptophyta</taxon>
        <taxon>Embryophyta</taxon>
        <taxon>Tracheophyta</taxon>
        <taxon>Spermatophyta</taxon>
        <taxon>Magnoliopsida</taxon>
        <taxon>eudicotyledons</taxon>
        <taxon>Gunneridae</taxon>
        <taxon>Pentapetalae</taxon>
        <taxon>Dilleniales</taxon>
        <taxon>Dilleniaceae</taxon>
        <taxon>Dillenia</taxon>
    </lineage>
</organism>
<evidence type="ECO:0000313" key="8">
    <source>
        <dbReference type="Proteomes" id="UP001370490"/>
    </source>
</evidence>
<keyword evidence="8" id="KW-1185">Reference proteome</keyword>
<dbReference type="EMBL" id="JBAMMX010000023">
    <property type="protein sequence ID" value="KAK6917369.1"/>
    <property type="molecule type" value="Genomic_DNA"/>
</dbReference>
<dbReference type="InterPro" id="IPR000719">
    <property type="entry name" value="Prot_kinase_dom"/>
</dbReference>
<comment type="caution">
    <text evidence="7">The sequence shown here is derived from an EMBL/GenBank/DDBJ whole genome shotgun (WGS) entry which is preliminary data.</text>
</comment>
<keyword evidence="2" id="KW-0808">Transferase</keyword>
<keyword evidence="3" id="KW-0547">Nucleotide-binding</keyword>
<proteinExistence type="predicted"/>
<dbReference type="PROSITE" id="PS50011">
    <property type="entry name" value="PROTEIN_KINASE_DOM"/>
    <property type="match status" value="1"/>
</dbReference>
<evidence type="ECO:0000259" key="6">
    <source>
        <dbReference type="PROSITE" id="PS50011"/>
    </source>
</evidence>
<protein>
    <submittedName>
        <fullName evidence="7">Serine-threonine/tyrosine-protein kinase, catalytic domain</fullName>
    </submittedName>
</protein>